<dbReference type="PANTHER" id="PTHR37468:SF1">
    <property type="entry name" value="SULFATE TRANSPORTER CYSZ"/>
    <property type="match status" value="1"/>
</dbReference>
<feature type="transmembrane region" description="Helical" evidence="11">
    <location>
        <begin position="66"/>
        <end position="95"/>
    </location>
</feature>
<evidence type="ECO:0000256" key="10">
    <source>
        <dbReference type="ARBA" id="ARBA00023192"/>
    </source>
</evidence>
<protein>
    <submittedName>
        <fullName evidence="12 13">Sulfate transport protein CysZ</fullName>
    </submittedName>
</protein>
<dbReference type="GO" id="GO:0005886">
    <property type="term" value="C:plasma membrane"/>
    <property type="evidence" value="ECO:0007669"/>
    <property type="project" value="TreeGrafter"/>
</dbReference>
<keyword evidence="3" id="KW-1003">Cell membrane</keyword>
<evidence type="ECO:0000313" key="13">
    <source>
        <dbReference type="EMBL" id="STX63880.1"/>
    </source>
</evidence>
<feature type="transmembrane region" description="Helical" evidence="11">
    <location>
        <begin position="26"/>
        <end position="46"/>
    </location>
</feature>
<dbReference type="InterPro" id="IPR050480">
    <property type="entry name" value="CysZ-like"/>
</dbReference>
<dbReference type="EMBL" id="LNYN01000019">
    <property type="protein sequence ID" value="KTD34875.1"/>
    <property type="molecule type" value="Genomic_DNA"/>
</dbReference>
<keyword evidence="10" id="KW-0198">Cysteine biosynthesis</keyword>
<feature type="transmembrane region" description="Helical" evidence="11">
    <location>
        <begin position="209"/>
        <end position="233"/>
    </location>
</feature>
<evidence type="ECO:0000256" key="11">
    <source>
        <dbReference type="SAM" id="Phobius"/>
    </source>
</evidence>
<evidence type="ECO:0000256" key="3">
    <source>
        <dbReference type="ARBA" id="ARBA00022475"/>
    </source>
</evidence>
<evidence type="ECO:0000313" key="14">
    <source>
        <dbReference type="Proteomes" id="UP000054985"/>
    </source>
</evidence>
<evidence type="ECO:0000256" key="2">
    <source>
        <dbReference type="ARBA" id="ARBA00022448"/>
    </source>
</evidence>
<evidence type="ECO:0000256" key="1">
    <source>
        <dbReference type="ARBA" id="ARBA00004141"/>
    </source>
</evidence>
<dbReference type="GO" id="GO:0009675">
    <property type="term" value="F:high-affinity sulfate:proton symporter activity"/>
    <property type="evidence" value="ECO:0007669"/>
    <property type="project" value="TreeGrafter"/>
</dbReference>
<dbReference type="GO" id="GO:0019344">
    <property type="term" value="P:cysteine biosynthetic process"/>
    <property type="evidence" value="ECO:0007669"/>
    <property type="project" value="UniProtKB-KW"/>
</dbReference>
<dbReference type="RefSeq" id="WP_028383341.1">
    <property type="nucleotide sequence ID" value="NZ_CAAAJG010000010.1"/>
</dbReference>
<evidence type="ECO:0000256" key="7">
    <source>
        <dbReference type="ARBA" id="ARBA00022989"/>
    </source>
</evidence>
<dbReference type="Proteomes" id="UP000254040">
    <property type="component" value="Unassembled WGS sequence"/>
</dbReference>
<organism evidence="13 15">
    <name type="scientific">Legionella moravica</name>
    <dbReference type="NCBI Taxonomy" id="39962"/>
    <lineage>
        <taxon>Bacteria</taxon>
        <taxon>Pseudomonadati</taxon>
        <taxon>Pseudomonadota</taxon>
        <taxon>Gammaproteobacteria</taxon>
        <taxon>Legionellales</taxon>
        <taxon>Legionellaceae</taxon>
        <taxon>Legionella</taxon>
    </lineage>
</organism>
<evidence type="ECO:0000313" key="12">
    <source>
        <dbReference type="EMBL" id="KTD34875.1"/>
    </source>
</evidence>
<dbReference type="OrthoDB" id="5292355at2"/>
<evidence type="ECO:0000313" key="15">
    <source>
        <dbReference type="Proteomes" id="UP000254040"/>
    </source>
</evidence>
<keyword evidence="4" id="KW-0997">Cell inner membrane</keyword>
<keyword evidence="8" id="KW-0764">Sulfate transport</keyword>
<comment type="subcellular location">
    <subcellularLocation>
        <location evidence="1">Membrane</location>
        <topology evidence="1">Multi-pass membrane protein</topology>
    </subcellularLocation>
</comment>
<name>A0A378K0S3_9GAMM</name>
<dbReference type="Pfam" id="PF07264">
    <property type="entry name" value="EI24"/>
    <property type="match status" value="1"/>
</dbReference>
<keyword evidence="5" id="KW-0028">Amino-acid biosynthesis</keyword>
<reference evidence="12 14" key="1">
    <citation type="submission" date="2015-11" db="EMBL/GenBank/DDBJ databases">
        <title>Genomic analysis of 38 Legionella species identifies large and diverse effector repertoires.</title>
        <authorList>
            <person name="Burstein D."/>
            <person name="Amaro F."/>
            <person name="Zusman T."/>
            <person name="Lifshitz Z."/>
            <person name="Cohen O."/>
            <person name="Gilbert J.A."/>
            <person name="Pupko T."/>
            <person name="Shuman H.A."/>
            <person name="Segal G."/>
        </authorList>
    </citation>
    <scope>NUCLEOTIDE SEQUENCE [LARGE SCALE GENOMIC DNA]</scope>
    <source>
        <strain evidence="12 14">ATCC 43877</strain>
    </source>
</reference>
<dbReference type="NCBIfam" id="NF003433">
    <property type="entry name" value="PRK04949.1"/>
    <property type="match status" value="1"/>
</dbReference>
<keyword evidence="9 11" id="KW-0472">Membrane</keyword>
<dbReference type="GO" id="GO:0000103">
    <property type="term" value="P:sulfate assimilation"/>
    <property type="evidence" value="ECO:0007669"/>
    <property type="project" value="TreeGrafter"/>
</dbReference>
<reference evidence="13 15" key="2">
    <citation type="submission" date="2018-06" db="EMBL/GenBank/DDBJ databases">
        <authorList>
            <consortium name="Pathogen Informatics"/>
            <person name="Doyle S."/>
        </authorList>
    </citation>
    <scope>NUCLEOTIDE SEQUENCE [LARGE SCALE GENOMIC DNA]</scope>
    <source>
        <strain evidence="13 15">NCTC12239</strain>
    </source>
</reference>
<evidence type="ECO:0000256" key="5">
    <source>
        <dbReference type="ARBA" id="ARBA00022605"/>
    </source>
</evidence>
<keyword evidence="14" id="KW-1185">Reference proteome</keyword>
<dbReference type="AlphaFoldDB" id="A0A378K0S3"/>
<feature type="transmembrane region" description="Helical" evidence="11">
    <location>
        <begin position="138"/>
        <end position="165"/>
    </location>
</feature>
<keyword evidence="7 11" id="KW-1133">Transmembrane helix</keyword>
<accession>A0A378K0S3</accession>
<evidence type="ECO:0000256" key="4">
    <source>
        <dbReference type="ARBA" id="ARBA00022519"/>
    </source>
</evidence>
<sequence>MNHFLHGMLYLFKGFRHLLSPGLKRFIILPMTLNFILFTGLFYFTYHYVFTITSYYLDKLPSWLSVLSGVFFIIFIISFFLLFFSMFSVVFNVIAAPFNGLLAEKAQVVLYSSQPPSQPFIEMVLRSIKRQGQFLKYYILRFLIVCLLFFVPFIQPIYPFIWFVFTAWMLSVQYQDFPMDNNLVSFTDLKHNIKNNKMRSLGFGTGINLVSFIPIMNILIMPAAVIGSTMLYCEKNKDLLKKSANLN</sequence>
<evidence type="ECO:0000256" key="8">
    <source>
        <dbReference type="ARBA" id="ARBA00023032"/>
    </source>
</evidence>
<proteinExistence type="predicted"/>
<dbReference type="STRING" id="39962.Lmor_1408"/>
<evidence type="ECO:0000256" key="9">
    <source>
        <dbReference type="ARBA" id="ARBA00023136"/>
    </source>
</evidence>
<evidence type="ECO:0000256" key="6">
    <source>
        <dbReference type="ARBA" id="ARBA00022692"/>
    </source>
</evidence>
<dbReference type="Proteomes" id="UP000054985">
    <property type="component" value="Unassembled WGS sequence"/>
</dbReference>
<keyword evidence="6 11" id="KW-0812">Transmembrane</keyword>
<gene>
    <name evidence="13" type="primary">cysZ</name>
    <name evidence="12" type="ORF">Lmor_1408</name>
    <name evidence="13" type="ORF">NCTC12239_02833</name>
</gene>
<keyword evidence="2" id="KW-0813">Transport</keyword>
<dbReference type="PANTHER" id="PTHR37468">
    <property type="entry name" value="SULFATE TRANSPORTER CYSZ"/>
    <property type="match status" value="1"/>
</dbReference>
<dbReference type="EMBL" id="UGOG01000001">
    <property type="protein sequence ID" value="STX63880.1"/>
    <property type="molecule type" value="Genomic_DNA"/>
</dbReference>
<dbReference type="InterPro" id="IPR059112">
    <property type="entry name" value="CysZ/EI24"/>
</dbReference>